<name>A0A834XHT3_9FABA</name>
<keyword evidence="2" id="KW-1185">Reference proteome</keyword>
<dbReference type="AlphaFoldDB" id="A0A834XHT3"/>
<dbReference type="EMBL" id="JAAIUW010000001">
    <property type="protein sequence ID" value="KAF7844462.1"/>
    <property type="molecule type" value="Genomic_DNA"/>
</dbReference>
<comment type="caution">
    <text evidence="1">The sequence shown here is derived from an EMBL/GenBank/DDBJ whole genome shotgun (WGS) entry which is preliminary data.</text>
</comment>
<proteinExistence type="predicted"/>
<accession>A0A834XHT3</accession>
<organism evidence="1 2">
    <name type="scientific">Senna tora</name>
    <dbReference type="NCBI Taxonomy" id="362788"/>
    <lineage>
        <taxon>Eukaryota</taxon>
        <taxon>Viridiplantae</taxon>
        <taxon>Streptophyta</taxon>
        <taxon>Embryophyta</taxon>
        <taxon>Tracheophyta</taxon>
        <taxon>Spermatophyta</taxon>
        <taxon>Magnoliopsida</taxon>
        <taxon>eudicotyledons</taxon>
        <taxon>Gunneridae</taxon>
        <taxon>Pentapetalae</taxon>
        <taxon>rosids</taxon>
        <taxon>fabids</taxon>
        <taxon>Fabales</taxon>
        <taxon>Fabaceae</taxon>
        <taxon>Caesalpinioideae</taxon>
        <taxon>Cassia clade</taxon>
        <taxon>Senna</taxon>
    </lineage>
</organism>
<gene>
    <name evidence="1" type="ORF">G2W53_001367</name>
</gene>
<evidence type="ECO:0000313" key="2">
    <source>
        <dbReference type="Proteomes" id="UP000634136"/>
    </source>
</evidence>
<reference evidence="1" key="1">
    <citation type="submission" date="2020-09" db="EMBL/GenBank/DDBJ databases">
        <title>Genome-Enabled Discovery of Anthraquinone Biosynthesis in Senna tora.</title>
        <authorList>
            <person name="Kang S.-H."/>
            <person name="Pandey R.P."/>
            <person name="Lee C.-M."/>
            <person name="Sim J.-S."/>
            <person name="Jeong J.-T."/>
            <person name="Choi B.-S."/>
            <person name="Jung M."/>
            <person name="Ginzburg D."/>
            <person name="Zhao K."/>
            <person name="Won S.Y."/>
            <person name="Oh T.-J."/>
            <person name="Yu Y."/>
            <person name="Kim N.-H."/>
            <person name="Lee O.R."/>
            <person name="Lee T.-H."/>
            <person name="Bashyal P."/>
            <person name="Kim T.-S."/>
            <person name="Lee W.-H."/>
            <person name="Kawkins C."/>
            <person name="Kim C.-K."/>
            <person name="Kim J.S."/>
            <person name="Ahn B.O."/>
            <person name="Rhee S.Y."/>
            <person name="Sohng J.K."/>
        </authorList>
    </citation>
    <scope>NUCLEOTIDE SEQUENCE</scope>
    <source>
        <tissue evidence="1">Leaf</tissue>
    </source>
</reference>
<evidence type="ECO:0000313" key="1">
    <source>
        <dbReference type="EMBL" id="KAF7844462.1"/>
    </source>
</evidence>
<protein>
    <submittedName>
        <fullName evidence="1">Uncharacterized protein</fullName>
    </submittedName>
</protein>
<dbReference type="Proteomes" id="UP000634136">
    <property type="component" value="Unassembled WGS sequence"/>
</dbReference>
<sequence length="43" mass="5164">MARDRMEEQLKKYKFKLVAQVSQNDRFPFYMGIPVGLRLEWGS</sequence>